<evidence type="ECO:0000256" key="6">
    <source>
        <dbReference type="ARBA" id="ARBA00022833"/>
    </source>
</evidence>
<evidence type="ECO:0000256" key="8">
    <source>
        <dbReference type="ARBA" id="ARBA00023117"/>
    </source>
</evidence>
<dbReference type="Pfam" id="PF00643">
    <property type="entry name" value="zf-B_box"/>
    <property type="match status" value="1"/>
</dbReference>
<dbReference type="PANTHER" id="PTHR45915:SF6">
    <property type="entry name" value="E3 UBIQUITIN-PROTEIN LIGASE TRIM33"/>
    <property type="match status" value="1"/>
</dbReference>
<evidence type="ECO:0000313" key="12">
    <source>
        <dbReference type="Proteomes" id="UP000749559"/>
    </source>
</evidence>
<dbReference type="PROSITE" id="PS50089">
    <property type="entry name" value="ZF_RING_2"/>
    <property type="match status" value="1"/>
</dbReference>
<accession>A0A8J1TYU1</accession>
<comment type="caution">
    <text evidence="11">The sequence shown here is derived from an EMBL/GenBank/DDBJ whole genome shotgun (WGS) entry which is preliminary data.</text>
</comment>
<dbReference type="InterPro" id="IPR036427">
    <property type="entry name" value="Bromodomain-like_sf"/>
</dbReference>
<dbReference type="InterPro" id="IPR027370">
    <property type="entry name" value="Znf-RING_euk"/>
</dbReference>
<feature type="region of interest" description="Disordered" evidence="10">
    <location>
        <begin position="369"/>
        <end position="433"/>
    </location>
</feature>
<dbReference type="SMART" id="SM00249">
    <property type="entry name" value="PHD"/>
    <property type="match status" value="1"/>
</dbReference>
<dbReference type="InterPro" id="IPR003649">
    <property type="entry name" value="Bbox_C"/>
</dbReference>
<dbReference type="Pfam" id="PF00439">
    <property type="entry name" value="Bromodomain"/>
    <property type="match status" value="1"/>
</dbReference>
<keyword evidence="2" id="KW-0479">Metal-binding</keyword>
<dbReference type="Pfam" id="PF13445">
    <property type="entry name" value="zf-RING_UBOX"/>
    <property type="match status" value="1"/>
</dbReference>
<evidence type="ECO:0000256" key="1">
    <source>
        <dbReference type="ARBA" id="ARBA00004123"/>
    </source>
</evidence>
<comment type="subcellular location">
    <subcellularLocation>
        <location evidence="1">Nucleus</location>
    </subcellularLocation>
</comment>
<feature type="compositionally biased region" description="Polar residues" evidence="10">
    <location>
        <begin position="868"/>
        <end position="887"/>
    </location>
</feature>
<keyword evidence="9" id="KW-0539">Nucleus</keyword>
<dbReference type="Gene3D" id="3.30.40.10">
    <property type="entry name" value="Zinc/RING finger domain, C3HC4 (zinc finger)"/>
    <property type="match status" value="2"/>
</dbReference>
<dbReference type="InterPro" id="IPR011011">
    <property type="entry name" value="Znf_FYVE_PHD"/>
</dbReference>
<dbReference type="SMART" id="SM00297">
    <property type="entry name" value="BROMO"/>
    <property type="match status" value="1"/>
</dbReference>
<name>A0A8J1TYU1_OWEFU</name>
<gene>
    <name evidence="11" type="ORF">OFUS_LOCUS13090</name>
</gene>
<keyword evidence="5" id="KW-0833">Ubl conjugation pathway</keyword>
<dbReference type="InterPro" id="IPR000315">
    <property type="entry name" value="Znf_B-box"/>
</dbReference>
<keyword evidence="7" id="KW-0175">Coiled coil</keyword>
<dbReference type="PANTHER" id="PTHR45915">
    <property type="entry name" value="TRANSCRIPTION INTERMEDIARY FACTOR"/>
    <property type="match status" value="1"/>
</dbReference>
<dbReference type="Gene3D" id="3.30.160.60">
    <property type="entry name" value="Classic Zinc Finger"/>
    <property type="match status" value="1"/>
</dbReference>
<dbReference type="Proteomes" id="UP000749559">
    <property type="component" value="Unassembled WGS sequence"/>
</dbReference>
<dbReference type="CDD" id="cd15541">
    <property type="entry name" value="PHD_TIF1_like"/>
    <property type="match status" value="1"/>
</dbReference>
<keyword evidence="3" id="KW-0677">Repeat</keyword>
<keyword evidence="4" id="KW-0863">Zinc-finger</keyword>
<feature type="region of interest" description="Disordered" evidence="10">
    <location>
        <begin position="867"/>
        <end position="909"/>
    </location>
</feature>
<dbReference type="SMART" id="SM00336">
    <property type="entry name" value="BBOX"/>
    <property type="match status" value="2"/>
</dbReference>
<keyword evidence="12" id="KW-1185">Reference proteome</keyword>
<evidence type="ECO:0000256" key="4">
    <source>
        <dbReference type="ARBA" id="ARBA00022771"/>
    </source>
</evidence>
<dbReference type="EMBL" id="CAIIXF020000006">
    <property type="protein sequence ID" value="CAH1787374.1"/>
    <property type="molecule type" value="Genomic_DNA"/>
</dbReference>
<evidence type="ECO:0000256" key="9">
    <source>
        <dbReference type="ARBA" id="ARBA00023242"/>
    </source>
</evidence>
<evidence type="ECO:0000256" key="2">
    <source>
        <dbReference type="ARBA" id="ARBA00022723"/>
    </source>
</evidence>
<dbReference type="PROSITE" id="PS00518">
    <property type="entry name" value="ZF_RING_1"/>
    <property type="match status" value="1"/>
</dbReference>
<dbReference type="SUPFAM" id="SSF47370">
    <property type="entry name" value="Bromodomain"/>
    <property type="match status" value="1"/>
</dbReference>
<dbReference type="SUPFAM" id="SSF57845">
    <property type="entry name" value="B-box zinc-binding domain"/>
    <property type="match status" value="1"/>
</dbReference>
<reference evidence="11" key="1">
    <citation type="submission" date="2022-03" db="EMBL/GenBank/DDBJ databases">
        <authorList>
            <person name="Martin C."/>
        </authorList>
    </citation>
    <scope>NUCLEOTIDE SEQUENCE</scope>
</reference>
<evidence type="ECO:0000256" key="5">
    <source>
        <dbReference type="ARBA" id="ARBA00022786"/>
    </source>
</evidence>
<evidence type="ECO:0000313" key="11">
    <source>
        <dbReference type="EMBL" id="CAH1787374.1"/>
    </source>
</evidence>
<feature type="region of interest" description="Disordered" evidence="10">
    <location>
        <begin position="530"/>
        <end position="655"/>
    </location>
</feature>
<dbReference type="PRINTS" id="PR00503">
    <property type="entry name" value="BROMODOMAIN"/>
</dbReference>
<dbReference type="GO" id="GO:0008270">
    <property type="term" value="F:zinc ion binding"/>
    <property type="evidence" value="ECO:0007669"/>
    <property type="project" value="UniProtKB-KW"/>
</dbReference>
<dbReference type="PROSITE" id="PS01359">
    <property type="entry name" value="ZF_PHD_1"/>
    <property type="match status" value="1"/>
</dbReference>
<dbReference type="SMART" id="SM00184">
    <property type="entry name" value="RING"/>
    <property type="match status" value="3"/>
</dbReference>
<dbReference type="PROSITE" id="PS50119">
    <property type="entry name" value="ZF_BBOX"/>
    <property type="match status" value="2"/>
</dbReference>
<dbReference type="InterPro" id="IPR013083">
    <property type="entry name" value="Znf_RING/FYVE/PHD"/>
</dbReference>
<evidence type="ECO:0000256" key="7">
    <source>
        <dbReference type="ARBA" id="ARBA00023054"/>
    </source>
</evidence>
<evidence type="ECO:0000256" key="10">
    <source>
        <dbReference type="SAM" id="MobiDB-lite"/>
    </source>
</evidence>
<sequence>MEAESTEKPPEKGSEGGVYNCGVCKESFETKEAKLFPCLHSFCRSCVVSEPDNSVKCPLCSQVFPVNELTDNLLVTKKVPTTEGGASPHSEDIGLCTACEDNAVPTSFCVECNEWLCDGCVSAHRRVKVTKDHNIQSKEEASSNKNQKSQSIHLICPAHRGEQYRFYCQDCTKLTCRDCQLEDHKGHRYLTIEEATGHHRNDLKKSVDRLIEKGKHVNEALELIKRRHDEIADREVEVTTSIKNFAVRAIHEINHRAKTILSNLQEISQVKKSQLTKKQVEVLDLKVKIDQAVKVAQFAIKESSDTALLSSRRVMITQIRKVHKTIVQVPNPQHRVAINFEVDDNFNNHIKSAGKIMVDGVVYPGPGYAINNQGPPNPDPVQVTNSTSTVTHPVSTSSVSQHDQTSKQVVRQRPTTSTASNPPGTTQQVQNLPNLTRQQFLQLKPDQQAFLLRKYKQEKEEQKLRQANSLVKPLAQAVSQTVGTVDTQKINLIQLQQRRILEQQVQKQQEQQQQLQLQAEIEQLRKSNMELQKKQAQQGNLVSSTVPHKESTGSQGFTPRNYSTPSPQPQAPKAESPDSAQSGIKPKTERLSVDEPQMGMRLPVSLNPSNYNPDDDASTLYNDLKRTEKQDKDDTKDPVGSQTQMEEDSSTDTIPFTEQPKVEENAEQNVPHSQNSDDPNEDYCAVCHNGGDLLCCEFCPKVFHLKCHVPELKEFPNPDISWRCPLCHSVDELRITDTSPKSELTEGTMKRKAPVGLSDKELKVCERILLELFSHDQSTPFHDPVDRSVPNYYKIITQPMDLTSIKTKLRRGHFDHYDSVETFIEDVQLIFKNCATYNAPDSEVGKIGKRVEQFFNDLIQKLLPNYAQRASTPAPSPGPSDTESTSPRPKKRKQNPDSIKHIHAKEKDI</sequence>
<dbReference type="PROSITE" id="PS50014">
    <property type="entry name" value="BROMODOMAIN_2"/>
    <property type="match status" value="1"/>
</dbReference>
<dbReference type="InterPro" id="IPR001965">
    <property type="entry name" value="Znf_PHD"/>
</dbReference>
<keyword evidence="6" id="KW-0862">Zinc</keyword>
<evidence type="ECO:0000256" key="3">
    <source>
        <dbReference type="ARBA" id="ARBA00022737"/>
    </source>
</evidence>
<dbReference type="SUPFAM" id="SSF57903">
    <property type="entry name" value="FYVE/PHD zinc finger"/>
    <property type="match status" value="1"/>
</dbReference>
<feature type="compositionally biased region" description="Basic and acidic residues" evidence="10">
    <location>
        <begin position="623"/>
        <end position="637"/>
    </location>
</feature>
<dbReference type="OrthoDB" id="6020909at2759"/>
<dbReference type="GO" id="GO:0005634">
    <property type="term" value="C:nucleus"/>
    <property type="evidence" value="ECO:0007669"/>
    <property type="project" value="UniProtKB-SubCell"/>
</dbReference>
<dbReference type="AlphaFoldDB" id="A0A8J1TYU1"/>
<feature type="compositionally biased region" description="Polar residues" evidence="10">
    <location>
        <begin position="534"/>
        <end position="565"/>
    </location>
</feature>
<dbReference type="Pfam" id="PF00628">
    <property type="entry name" value="PHD"/>
    <property type="match status" value="1"/>
</dbReference>
<feature type="compositionally biased region" description="Basic and acidic residues" evidence="10">
    <location>
        <begin position="894"/>
        <end position="909"/>
    </location>
</feature>
<proteinExistence type="predicted"/>
<dbReference type="PROSITE" id="PS50016">
    <property type="entry name" value="ZF_PHD_2"/>
    <property type="match status" value="1"/>
</dbReference>
<dbReference type="CDD" id="cd05502">
    <property type="entry name" value="Bromo_tif1_like"/>
    <property type="match status" value="1"/>
</dbReference>
<dbReference type="SUPFAM" id="SSF57850">
    <property type="entry name" value="RING/U-box"/>
    <property type="match status" value="1"/>
</dbReference>
<dbReference type="InterPro" id="IPR019787">
    <property type="entry name" value="Znf_PHD-finger"/>
</dbReference>
<dbReference type="InterPro" id="IPR001841">
    <property type="entry name" value="Znf_RING"/>
</dbReference>
<protein>
    <submittedName>
        <fullName evidence="11">Uncharacterized protein</fullName>
    </submittedName>
</protein>
<organism evidence="11 12">
    <name type="scientific">Owenia fusiformis</name>
    <name type="common">Polychaete worm</name>
    <dbReference type="NCBI Taxonomy" id="6347"/>
    <lineage>
        <taxon>Eukaryota</taxon>
        <taxon>Metazoa</taxon>
        <taxon>Spiralia</taxon>
        <taxon>Lophotrochozoa</taxon>
        <taxon>Annelida</taxon>
        <taxon>Polychaeta</taxon>
        <taxon>Sedentaria</taxon>
        <taxon>Canalipalpata</taxon>
        <taxon>Sabellida</taxon>
        <taxon>Oweniida</taxon>
        <taxon>Oweniidae</taxon>
        <taxon>Owenia</taxon>
    </lineage>
</organism>
<keyword evidence="8" id="KW-0103">Bromodomain</keyword>
<dbReference type="GO" id="GO:0000785">
    <property type="term" value="C:chromatin"/>
    <property type="evidence" value="ECO:0007669"/>
    <property type="project" value="TreeGrafter"/>
</dbReference>
<dbReference type="InterPro" id="IPR001487">
    <property type="entry name" value="Bromodomain"/>
</dbReference>
<dbReference type="SMART" id="SM00502">
    <property type="entry name" value="BBC"/>
    <property type="match status" value="1"/>
</dbReference>
<dbReference type="Gene3D" id="1.20.920.10">
    <property type="entry name" value="Bromodomain-like"/>
    <property type="match status" value="1"/>
</dbReference>
<dbReference type="CDD" id="cd19805">
    <property type="entry name" value="Bbox1_TIF1"/>
    <property type="match status" value="1"/>
</dbReference>
<dbReference type="InterPro" id="IPR019786">
    <property type="entry name" value="Zinc_finger_PHD-type_CS"/>
</dbReference>
<dbReference type="InterPro" id="IPR017907">
    <property type="entry name" value="Znf_RING_CS"/>
</dbReference>
<feature type="compositionally biased region" description="Low complexity" evidence="10">
    <location>
        <begin position="383"/>
        <end position="400"/>
    </location>
</feature>
<feature type="compositionally biased region" description="Polar residues" evidence="10">
    <location>
        <begin position="401"/>
        <end position="433"/>
    </location>
</feature>